<dbReference type="PANTHER" id="PTHR48085">
    <property type="entry name" value="CADMIUM/ZINC-TRANSPORTING ATPASE HMA2-RELATED"/>
    <property type="match status" value="1"/>
</dbReference>
<dbReference type="InterPro" id="IPR036412">
    <property type="entry name" value="HAD-like_sf"/>
</dbReference>
<dbReference type="GO" id="GO:0016887">
    <property type="term" value="F:ATP hydrolysis activity"/>
    <property type="evidence" value="ECO:0007669"/>
    <property type="project" value="InterPro"/>
</dbReference>
<evidence type="ECO:0000256" key="7">
    <source>
        <dbReference type="ARBA" id="ARBA00022840"/>
    </source>
</evidence>
<evidence type="ECO:0000256" key="9">
    <source>
        <dbReference type="ARBA" id="ARBA00022989"/>
    </source>
</evidence>
<keyword evidence="8" id="KW-1278">Translocase</keyword>
<evidence type="ECO:0000256" key="1">
    <source>
        <dbReference type="ARBA" id="ARBA00004651"/>
    </source>
</evidence>
<evidence type="ECO:0000256" key="11">
    <source>
        <dbReference type="ARBA" id="ARBA00039097"/>
    </source>
</evidence>
<keyword evidence="5 13" id="KW-0479">Metal-binding</keyword>
<dbReference type="FunFam" id="2.70.150.10:FF:000020">
    <property type="entry name" value="Copper-exporting P-type ATPase A"/>
    <property type="match status" value="1"/>
</dbReference>
<reference evidence="15 16" key="1">
    <citation type="journal article" date="2012" name="J. Bacteriol.">
        <title>Genome Sequence of Nitratireductor indicus Type Strain C115.</title>
        <authorList>
            <person name="Lai Q."/>
            <person name="Li G."/>
            <person name="Yu Z."/>
            <person name="Shao Z."/>
        </authorList>
    </citation>
    <scope>NUCLEOTIDE SEQUENCE [LARGE SCALE GENOMIC DNA]</scope>
    <source>
        <strain evidence="15 16">C115</strain>
    </source>
</reference>
<dbReference type="PRINTS" id="PR00120">
    <property type="entry name" value="HATPASE"/>
</dbReference>
<dbReference type="InterPro" id="IPR001757">
    <property type="entry name" value="P_typ_ATPase"/>
</dbReference>
<evidence type="ECO:0000256" key="12">
    <source>
        <dbReference type="ARBA" id="ARBA00047308"/>
    </source>
</evidence>
<feature type="transmembrane region" description="Helical" evidence="13">
    <location>
        <begin position="634"/>
        <end position="652"/>
    </location>
</feature>
<dbReference type="InterPro" id="IPR008250">
    <property type="entry name" value="ATPase_P-typ_transduc_dom_A_sf"/>
</dbReference>
<dbReference type="SFLD" id="SFLDF00027">
    <property type="entry name" value="p-type_atpase"/>
    <property type="match status" value="1"/>
</dbReference>
<keyword evidence="7 13" id="KW-0067">ATP-binding</keyword>
<keyword evidence="16" id="KW-1185">Reference proteome</keyword>
<dbReference type="AlphaFoldDB" id="K2PMH7"/>
<keyword evidence="6 13" id="KW-0547">Nucleotide-binding</keyword>
<dbReference type="GO" id="GO:0005524">
    <property type="term" value="F:ATP binding"/>
    <property type="evidence" value="ECO:0007669"/>
    <property type="project" value="UniProtKB-UniRule"/>
</dbReference>
<dbReference type="InterPro" id="IPR023298">
    <property type="entry name" value="ATPase_P-typ_TM_dom_sf"/>
</dbReference>
<dbReference type="Pfam" id="PF00122">
    <property type="entry name" value="E1-E2_ATPase"/>
    <property type="match status" value="1"/>
</dbReference>
<keyword evidence="4 13" id="KW-0812">Transmembrane</keyword>
<dbReference type="PANTHER" id="PTHR48085:SF5">
    <property type="entry name" value="CADMIUM_ZINC-TRANSPORTING ATPASE HMA4-RELATED"/>
    <property type="match status" value="1"/>
</dbReference>
<feature type="transmembrane region" description="Helical" evidence="13">
    <location>
        <begin position="76"/>
        <end position="96"/>
    </location>
</feature>
<keyword evidence="9 13" id="KW-1133">Transmembrane helix</keyword>
<dbReference type="Proteomes" id="UP000007374">
    <property type="component" value="Unassembled WGS sequence"/>
</dbReference>
<evidence type="ECO:0000256" key="13">
    <source>
        <dbReference type="RuleBase" id="RU362081"/>
    </source>
</evidence>
<dbReference type="PRINTS" id="PR00119">
    <property type="entry name" value="CATATPASE"/>
</dbReference>
<comment type="similarity">
    <text evidence="2 13">Belongs to the cation transport ATPase (P-type) (TC 3.A.3) family. Type IB subfamily.</text>
</comment>
<dbReference type="PATRIC" id="fig|1231190.3.peg.2517"/>
<name>K2PMH7_9HYPH</name>
<dbReference type="SUPFAM" id="SSF81665">
    <property type="entry name" value="Calcium ATPase, transmembrane domain M"/>
    <property type="match status" value="1"/>
</dbReference>
<proteinExistence type="inferred from homology"/>
<dbReference type="Gene3D" id="2.70.150.10">
    <property type="entry name" value="Calcium-transporting ATPase, cytoplasmic transduction domain A"/>
    <property type="match status" value="1"/>
</dbReference>
<feature type="transmembrane region" description="Helical" evidence="13">
    <location>
        <begin position="50"/>
        <end position="70"/>
    </location>
</feature>
<dbReference type="InterPro" id="IPR059000">
    <property type="entry name" value="ATPase_P-type_domA"/>
</dbReference>
<evidence type="ECO:0000256" key="8">
    <source>
        <dbReference type="ARBA" id="ARBA00022967"/>
    </source>
</evidence>
<feature type="transmembrane region" description="Helical" evidence="13">
    <location>
        <begin position="103"/>
        <end position="121"/>
    </location>
</feature>
<dbReference type="InterPro" id="IPR027256">
    <property type="entry name" value="P-typ_ATPase_IB"/>
</dbReference>
<dbReference type="InterPro" id="IPR051014">
    <property type="entry name" value="Cation_Transport_ATPase_IB"/>
</dbReference>
<feature type="transmembrane region" description="Helical" evidence="13">
    <location>
        <begin position="609"/>
        <end position="628"/>
    </location>
</feature>
<dbReference type="EC" id="7.2.2.12" evidence="11"/>
<dbReference type="PROSITE" id="PS00154">
    <property type="entry name" value="ATPASE_E1_E2"/>
    <property type="match status" value="1"/>
</dbReference>
<evidence type="ECO:0000256" key="10">
    <source>
        <dbReference type="ARBA" id="ARBA00023136"/>
    </source>
</evidence>
<dbReference type="InterPro" id="IPR023214">
    <property type="entry name" value="HAD_sf"/>
</dbReference>
<feature type="domain" description="P-type ATPase A" evidence="14">
    <location>
        <begin position="158"/>
        <end position="257"/>
    </location>
</feature>
<evidence type="ECO:0000256" key="2">
    <source>
        <dbReference type="ARBA" id="ARBA00006024"/>
    </source>
</evidence>
<protein>
    <recommendedName>
        <fullName evidence="11">P-type Zn(2+) transporter</fullName>
        <ecNumber evidence="11">7.2.2.12</ecNumber>
    </recommendedName>
</protein>
<gene>
    <name evidence="15" type="ORF">NA8A_12080</name>
</gene>
<dbReference type="GO" id="GO:0060003">
    <property type="term" value="P:copper ion export"/>
    <property type="evidence" value="ECO:0007669"/>
    <property type="project" value="UniProtKB-ARBA"/>
</dbReference>
<dbReference type="SUPFAM" id="SSF56784">
    <property type="entry name" value="HAD-like"/>
    <property type="match status" value="1"/>
</dbReference>
<dbReference type="Gene3D" id="3.40.1110.10">
    <property type="entry name" value="Calcium-transporting ATPase, cytoplasmic domain N"/>
    <property type="match status" value="1"/>
</dbReference>
<feature type="transmembrane region" description="Helical" evidence="13">
    <location>
        <begin position="273"/>
        <end position="291"/>
    </location>
</feature>
<dbReference type="STRING" id="721133.SAMN05216176_10782"/>
<dbReference type="NCBIfam" id="TIGR01525">
    <property type="entry name" value="ATPase-IB_hvy"/>
    <property type="match status" value="1"/>
</dbReference>
<dbReference type="EMBL" id="AMSI01000007">
    <property type="protein sequence ID" value="EKF42287.1"/>
    <property type="molecule type" value="Genomic_DNA"/>
</dbReference>
<dbReference type="SUPFAM" id="SSF81653">
    <property type="entry name" value="Calcium ATPase, transduction domain A"/>
    <property type="match status" value="1"/>
</dbReference>
<dbReference type="GO" id="GO:0016463">
    <property type="term" value="F:P-type zinc transporter activity"/>
    <property type="evidence" value="ECO:0007669"/>
    <property type="project" value="UniProtKB-EC"/>
</dbReference>
<dbReference type="Pfam" id="PF00702">
    <property type="entry name" value="Hydrolase"/>
    <property type="match status" value="1"/>
</dbReference>
<evidence type="ECO:0000256" key="3">
    <source>
        <dbReference type="ARBA" id="ARBA00022475"/>
    </source>
</evidence>
<dbReference type="Gene3D" id="3.40.50.1000">
    <property type="entry name" value="HAD superfamily/HAD-like"/>
    <property type="match status" value="1"/>
</dbReference>
<comment type="caution">
    <text evidence="15">The sequence shown here is derived from an EMBL/GenBank/DDBJ whole genome shotgun (WGS) entry which is preliminary data.</text>
</comment>
<comment type="subcellular location">
    <subcellularLocation>
        <location evidence="1">Cell membrane</location>
        <topology evidence="1">Multi-pass membrane protein</topology>
    </subcellularLocation>
</comment>
<evidence type="ECO:0000256" key="6">
    <source>
        <dbReference type="ARBA" id="ARBA00022741"/>
    </source>
</evidence>
<dbReference type="GO" id="GO:0005886">
    <property type="term" value="C:plasma membrane"/>
    <property type="evidence" value="ECO:0007669"/>
    <property type="project" value="UniProtKB-SubCell"/>
</dbReference>
<dbReference type="NCBIfam" id="TIGR01494">
    <property type="entry name" value="ATPase_P-type"/>
    <property type="match status" value="1"/>
</dbReference>
<evidence type="ECO:0000256" key="4">
    <source>
        <dbReference type="ARBA" id="ARBA00022692"/>
    </source>
</evidence>
<evidence type="ECO:0000313" key="15">
    <source>
        <dbReference type="EMBL" id="EKF42287.1"/>
    </source>
</evidence>
<evidence type="ECO:0000256" key="5">
    <source>
        <dbReference type="ARBA" id="ARBA00022723"/>
    </source>
</evidence>
<evidence type="ECO:0000313" key="16">
    <source>
        <dbReference type="Proteomes" id="UP000007374"/>
    </source>
</evidence>
<accession>K2PMH7</accession>
<comment type="catalytic activity">
    <reaction evidence="12">
        <text>Zn(2+)(in) + ATP + H2O = Zn(2+)(out) + ADP + phosphate + H(+)</text>
        <dbReference type="Rhea" id="RHEA:20621"/>
        <dbReference type="ChEBI" id="CHEBI:15377"/>
        <dbReference type="ChEBI" id="CHEBI:15378"/>
        <dbReference type="ChEBI" id="CHEBI:29105"/>
        <dbReference type="ChEBI" id="CHEBI:30616"/>
        <dbReference type="ChEBI" id="CHEBI:43474"/>
        <dbReference type="ChEBI" id="CHEBI:456216"/>
        <dbReference type="EC" id="7.2.2.12"/>
    </reaction>
</comment>
<sequence>MIGTPPFSPRRVPARQARFSDMDEDERSEEMSNLVSRIKSAFVHPARRRFWLTVGSGGLIAAGLLARYGFGMVEAWTALMVAAAFLAGSDIAIRAWRSLRVKHFSIELLVTVAAVGALIIGEVWESAAVTFLFMFGGWLEARTMGQTRGALKALLDAAPATATVLRDGDPVEVPAHMVQLGETVLVRAGQRIPVDGEVTEGTAAVSEAAITGEPMPAEKAPGSHVHAGTIAENGLLRIRATNVGADTTLARIIQRVEEAQEEKAPSQRMIERFAQWYTPSIIGLAVAAFAVTQDIRLALTLLVVGCPGALVISTPVSIVAGIGRAARSGILIKGGQHLESAGRIDTLALDKTGTLTEGKPQLASIVALGGIAEAELLHLAATAETGSTHPLGRPIVEAGRKQGPLSTLESLEEHAGMGLSARIDGRIIAAGNRRLMDTLGIALGQEGEAALDRLLSNGQTPILVARDGQLIGMLGMSDMAREGAAEAITRLRNIGIGRVVMLTGDQHGAAEAIAREVGIDEVHAGLMPEDKLELIRKMKADGAHVAMVGDGINDAPALAAADTSIAMGAAGSDVAIETADIALLKDDLGKIPEAMAISRATLGNMRQNLVIALVTVAGLLAGVFSGNVHMAGGMLVHQLSVLIVIANGMRLLRMPKTTAPGGRASKVATARPATVAARG</sequence>
<dbReference type="InterPro" id="IPR044492">
    <property type="entry name" value="P_typ_ATPase_HD_dom"/>
</dbReference>
<dbReference type="eggNOG" id="COG2217">
    <property type="taxonomic scope" value="Bacteria"/>
</dbReference>
<dbReference type="CDD" id="cd02079">
    <property type="entry name" value="P-type_ATPase_HM"/>
    <property type="match status" value="1"/>
</dbReference>
<evidence type="ECO:0000259" key="14">
    <source>
        <dbReference type="Pfam" id="PF00122"/>
    </source>
</evidence>
<keyword evidence="10 13" id="KW-0472">Membrane</keyword>
<organism evidence="15 16">
    <name type="scientific">Nitratireductor indicus C115</name>
    <dbReference type="NCBI Taxonomy" id="1231190"/>
    <lineage>
        <taxon>Bacteria</taxon>
        <taxon>Pseudomonadati</taxon>
        <taxon>Pseudomonadota</taxon>
        <taxon>Alphaproteobacteria</taxon>
        <taxon>Hyphomicrobiales</taxon>
        <taxon>Phyllobacteriaceae</taxon>
        <taxon>Nitratireductor</taxon>
    </lineage>
</organism>
<dbReference type="InterPro" id="IPR018303">
    <property type="entry name" value="ATPase_P-typ_P_site"/>
</dbReference>
<keyword evidence="3 13" id="KW-1003">Cell membrane</keyword>
<dbReference type="InterPro" id="IPR023299">
    <property type="entry name" value="ATPase_P-typ_cyto_dom_N"/>
</dbReference>
<feature type="transmembrane region" description="Helical" evidence="13">
    <location>
        <begin position="297"/>
        <end position="323"/>
    </location>
</feature>
<dbReference type="SFLD" id="SFLDG00002">
    <property type="entry name" value="C1.7:_P-type_atpase_like"/>
    <property type="match status" value="1"/>
</dbReference>
<dbReference type="GO" id="GO:0046872">
    <property type="term" value="F:metal ion binding"/>
    <property type="evidence" value="ECO:0007669"/>
    <property type="project" value="UniProtKB-KW"/>
</dbReference>
<dbReference type="SFLD" id="SFLDS00003">
    <property type="entry name" value="Haloacid_Dehalogenase"/>
    <property type="match status" value="1"/>
</dbReference>